<keyword evidence="3" id="KW-1185">Reference proteome</keyword>
<evidence type="ECO:0000313" key="1">
    <source>
        <dbReference type="EMBL" id="ASF45535.1"/>
    </source>
</evidence>
<dbReference type="GO" id="GO:0032298">
    <property type="term" value="P:positive regulation of DNA-templated DNA replication initiation"/>
    <property type="evidence" value="ECO:0007669"/>
    <property type="project" value="TreeGrafter"/>
</dbReference>
<name>A0A1Z4BW72_9GAMM</name>
<reference evidence="2 4" key="2">
    <citation type="submission" date="2017-11" db="EMBL/GenBank/DDBJ databases">
        <title>Draft Genome Sequence of Methylobacter psychrotolerans Sph1T, an Obligate Methanotroph from Low-Temperature Environments.</title>
        <authorList>
            <person name="Oshkin I.Y."/>
            <person name="Miroshnikov K."/>
            <person name="Belova S.E."/>
            <person name="Korzhenkov A."/>
            <person name="Toshchakov S.V."/>
            <person name="Dedysh S.N."/>
        </authorList>
    </citation>
    <scope>NUCLEOTIDE SEQUENCE [LARGE SCALE GENOMIC DNA]</scope>
    <source>
        <strain evidence="2 4">Sph1</strain>
    </source>
</reference>
<dbReference type="SUPFAM" id="SSF102400">
    <property type="entry name" value="DNA polymerase III chi subunit"/>
    <property type="match status" value="1"/>
</dbReference>
<sequence length="142" mass="16169">MPDISFYLLSSTSAQERYLFACKLIEKAYRSGVACYVLTDRAEQSQLLDNLLWTFRAGSFIPHQIYNGQIPDAPLVTLIGHQPAPAAWRHTLINLSTHCPEAFLHLQRLLEILDQNEETKAAGRQRYRQYQQAGISIATHNL</sequence>
<evidence type="ECO:0000313" key="4">
    <source>
        <dbReference type="Proteomes" id="UP000237423"/>
    </source>
</evidence>
<dbReference type="PANTHER" id="PTHR38767">
    <property type="entry name" value="DNA POLYMERASE III SUBUNIT CHI"/>
    <property type="match status" value="1"/>
</dbReference>
<dbReference type="Proteomes" id="UP000197019">
    <property type="component" value="Chromosome"/>
</dbReference>
<dbReference type="GO" id="GO:0006260">
    <property type="term" value="P:DNA replication"/>
    <property type="evidence" value="ECO:0007669"/>
    <property type="project" value="InterPro"/>
</dbReference>
<dbReference type="AlphaFoldDB" id="A0A1Z4BW72"/>
<evidence type="ECO:0000313" key="2">
    <source>
        <dbReference type="EMBL" id="POZ52928.1"/>
    </source>
</evidence>
<evidence type="ECO:0000313" key="3">
    <source>
        <dbReference type="Proteomes" id="UP000197019"/>
    </source>
</evidence>
<dbReference type="InterPro" id="IPR007459">
    <property type="entry name" value="DNA_pol3_chi"/>
</dbReference>
<dbReference type="KEGG" id="mpsy:CEK71_05340"/>
<dbReference type="Pfam" id="PF04364">
    <property type="entry name" value="DNA_pol3_chi"/>
    <property type="match status" value="1"/>
</dbReference>
<dbReference type="PANTHER" id="PTHR38767:SF1">
    <property type="entry name" value="DNA POLYMERASE III SUBUNIT CHI"/>
    <property type="match status" value="1"/>
</dbReference>
<organism evidence="1 3">
    <name type="scientific">Methylovulum psychrotolerans</name>
    <dbReference type="NCBI Taxonomy" id="1704499"/>
    <lineage>
        <taxon>Bacteria</taxon>
        <taxon>Pseudomonadati</taxon>
        <taxon>Pseudomonadota</taxon>
        <taxon>Gammaproteobacteria</taxon>
        <taxon>Methylococcales</taxon>
        <taxon>Methylococcaceae</taxon>
        <taxon>Methylovulum</taxon>
    </lineage>
</organism>
<dbReference type="InterPro" id="IPR036768">
    <property type="entry name" value="PolIII_chi_sf"/>
</dbReference>
<dbReference type="EMBL" id="PGFZ01000002">
    <property type="protein sequence ID" value="POZ52928.1"/>
    <property type="molecule type" value="Genomic_DNA"/>
</dbReference>
<dbReference type="GO" id="GO:0003677">
    <property type="term" value="F:DNA binding"/>
    <property type="evidence" value="ECO:0007669"/>
    <property type="project" value="InterPro"/>
</dbReference>
<dbReference type="OrthoDB" id="5297568at2"/>
<dbReference type="EMBL" id="CP022129">
    <property type="protein sequence ID" value="ASF45535.1"/>
    <property type="molecule type" value="Genomic_DNA"/>
</dbReference>
<protein>
    <submittedName>
        <fullName evidence="1">DNA polymerase III subunit chi</fullName>
    </submittedName>
</protein>
<dbReference type="RefSeq" id="WP_088618412.1">
    <property type="nucleotide sequence ID" value="NZ_CP022129.1"/>
</dbReference>
<gene>
    <name evidence="2" type="ORF">AADEFJLK_01539</name>
    <name evidence="1" type="ORF">CEK71_05340</name>
</gene>
<dbReference type="Proteomes" id="UP000237423">
    <property type="component" value="Unassembled WGS sequence"/>
</dbReference>
<reference evidence="1 3" key="1">
    <citation type="submission" date="2017-06" db="EMBL/GenBank/DDBJ databases">
        <title>Genome Sequencing of the methanotroph Methylovulum psychrotolerants str. HV10-M2 isolated from a high-altitude environment.</title>
        <authorList>
            <person name="Mateos-Rivera A."/>
        </authorList>
    </citation>
    <scope>NUCLEOTIDE SEQUENCE [LARGE SCALE GENOMIC DNA]</scope>
    <source>
        <strain evidence="1 3">HV10_M2</strain>
    </source>
</reference>
<accession>A0A1Z4BW72</accession>
<dbReference type="GO" id="GO:0003887">
    <property type="term" value="F:DNA-directed DNA polymerase activity"/>
    <property type="evidence" value="ECO:0007669"/>
    <property type="project" value="InterPro"/>
</dbReference>
<dbReference type="Gene3D" id="3.40.50.10110">
    <property type="entry name" value="DNA polymerase III subunit chi"/>
    <property type="match status" value="1"/>
</dbReference>
<proteinExistence type="predicted"/>